<keyword evidence="1" id="KW-1133">Transmembrane helix</keyword>
<dbReference type="AlphaFoldDB" id="A0A1H2DM98"/>
<accession>A0A1H2DM98</accession>
<evidence type="ECO:0000313" key="3">
    <source>
        <dbReference type="Proteomes" id="UP000182882"/>
    </source>
</evidence>
<protein>
    <submittedName>
        <fullName evidence="2">Uncharacterized protein</fullName>
    </submittedName>
</protein>
<organism evidence="2 3">
    <name type="scientific">Nitrosomonas ureae</name>
    <dbReference type="NCBI Taxonomy" id="44577"/>
    <lineage>
        <taxon>Bacteria</taxon>
        <taxon>Pseudomonadati</taxon>
        <taxon>Pseudomonadota</taxon>
        <taxon>Betaproteobacteria</taxon>
        <taxon>Nitrosomonadales</taxon>
        <taxon>Nitrosomonadaceae</taxon>
        <taxon>Nitrosomonas</taxon>
    </lineage>
</organism>
<feature type="transmembrane region" description="Helical" evidence="1">
    <location>
        <begin position="21"/>
        <end position="39"/>
    </location>
</feature>
<gene>
    <name evidence="2" type="ORF">SAMN05216406_10196</name>
</gene>
<dbReference type="EMBL" id="FNLN01000001">
    <property type="protein sequence ID" value="SDT84032.1"/>
    <property type="molecule type" value="Genomic_DNA"/>
</dbReference>
<keyword evidence="1" id="KW-0812">Transmembrane</keyword>
<evidence type="ECO:0000313" key="2">
    <source>
        <dbReference type="EMBL" id="SDT84032.1"/>
    </source>
</evidence>
<feature type="transmembrane region" description="Helical" evidence="1">
    <location>
        <begin position="119"/>
        <end position="141"/>
    </location>
</feature>
<reference evidence="3" key="1">
    <citation type="submission" date="2016-10" db="EMBL/GenBank/DDBJ databases">
        <authorList>
            <person name="Varghese N."/>
            <person name="Submissions S."/>
        </authorList>
    </citation>
    <scope>NUCLEOTIDE SEQUENCE [LARGE SCALE GENOMIC DNA]</scope>
    <source>
        <strain evidence="3">Nm10</strain>
    </source>
</reference>
<sequence length="190" mass="21664">MFRHLLRPLSYLSIKHKQKWVVDWVYPVILAVLSTVFLFCLKTIGNIPLYADGALVAKILGFVQGLPGFYIAALAAIATFNKTDIDKTMPAPAPKLDIMVLGQSVVIELTRRRFLCSMFAFLTAESLILIVLAIFGQTIYLPVKEIISVQYHLWVSVAYMLVFLFVFWQMLVTSFWGLFYLGDRLHQPDQ</sequence>
<feature type="transmembrane region" description="Helical" evidence="1">
    <location>
        <begin position="59"/>
        <end position="80"/>
    </location>
</feature>
<keyword evidence="1" id="KW-0472">Membrane</keyword>
<dbReference type="KEGG" id="nur:ATY38_05035"/>
<proteinExistence type="predicted"/>
<evidence type="ECO:0000256" key="1">
    <source>
        <dbReference type="SAM" id="Phobius"/>
    </source>
</evidence>
<dbReference type="Proteomes" id="UP000182882">
    <property type="component" value="Unassembled WGS sequence"/>
</dbReference>
<keyword evidence="3" id="KW-1185">Reference proteome</keyword>
<name>A0A1H2DM98_9PROT</name>
<feature type="transmembrane region" description="Helical" evidence="1">
    <location>
        <begin position="153"/>
        <end position="181"/>
    </location>
</feature>